<protein>
    <submittedName>
        <fullName evidence="4">Major facilitator superfamily</fullName>
    </submittedName>
</protein>
<evidence type="ECO:0000256" key="1">
    <source>
        <dbReference type="ARBA" id="ARBA00008056"/>
    </source>
</evidence>
<accession>A0ABR1RJD3</accession>
<feature type="domain" description="Fe2OG dioxygenase" evidence="3">
    <location>
        <begin position="232"/>
        <end position="350"/>
    </location>
</feature>
<keyword evidence="2" id="KW-0408">Iron</keyword>
<evidence type="ECO:0000313" key="5">
    <source>
        <dbReference type="Proteomes" id="UP001396898"/>
    </source>
</evidence>
<dbReference type="Pfam" id="PF14226">
    <property type="entry name" value="DIOX_N"/>
    <property type="match status" value="1"/>
</dbReference>
<name>A0ABR1RJD3_9PEZI</name>
<dbReference type="Pfam" id="PF03171">
    <property type="entry name" value="2OG-FeII_Oxy"/>
    <property type="match status" value="1"/>
</dbReference>
<organism evidence="4 5">
    <name type="scientific">Apiospora marii</name>
    <dbReference type="NCBI Taxonomy" id="335849"/>
    <lineage>
        <taxon>Eukaryota</taxon>
        <taxon>Fungi</taxon>
        <taxon>Dikarya</taxon>
        <taxon>Ascomycota</taxon>
        <taxon>Pezizomycotina</taxon>
        <taxon>Sordariomycetes</taxon>
        <taxon>Xylariomycetidae</taxon>
        <taxon>Amphisphaeriales</taxon>
        <taxon>Apiosporaceae</taxon>
        <taxon>Apiospora</taxon>
    </lineage>
</organism>
<gene>
    <name evidence="4" type="ORF">PG991_008985</name>
</gene>
<comment type="similarity">
    <text evidence="1 2">Belongs to the iron/ascorbate-dependent oxidoreductase family.</text>
</comment>
<keyword evidence="5" id="KW-1185">Reference proteome</keyword>
<dbReference type="Proteomes" id="UP001396898">
    <property type="component" value="Unassembled WGS sequence"/>
</dbReference>
<evidence type="ECO:0000256" key="2">
    <source>
        <dbReference type="RuleBase" id="RU003682"/>
    </source>
</evidence>
<dbReference type="PANTHER" id="PTHR47990">
    <property type="entry name" value="2-OXOGLUTARATE (2OG) AND FE(II)-DEPENDENT OXYGENASE SUPERFAMILY PROTEIN-RELATED"/>
    <property type="match status" value="1"/>
</dbReference>
<comment type="caution">
    <text evidence="4">The sequence shown here is derived from an EMBL/GenBank/DDBJ whole genome shotgun (WGS) entry which is preliminary data.</text>
</comment>
<dbReference type="Gene3D" id="2.60.120.330">
    <property type="entry name" value="B-lactam Antibiotic, Isopenicillin N Synthase, Chain"/>
    <property type="match status" value="1"/>
</dbReference>
<evidence type="ECO:0000259" key="3">
    <source>
        <dbReference type="PROSITE" id="PS51471"/>
    </source>
</evidence>
<dbReference type="PROSITE" id="PS51471">
    <property type="entry name" value="FE2OG_OXY"/>
    <property type="match status" value="1"/>
</dbReference>
<dbReference type="InterPro" id="IPR044861">
    <property type="entry name" value="IPNS-like_FE2OG_OXY"/>
</dbReference>
<proteinExistence type="inferred from homology"/>
<dbReference type="EMBL" id="JAQQWI010000013">
    <property type="protein sequence ID" value="KAK8013392.1"/>
    <property type="molecule type" value="Genomic_DNA"/>
</dbReference>
<dbReference type="SUPFAM" id="SSF51197">
    <property type="entry name" value="Clavaminate synthase-like"/>
    <property type="match status" value="1"/>
</dbReference>
<sequence length="388" mass="43417">MASRLAQSVITKTNLTGDEAWADRFGVLSLAGHFEFEGSLTLFNLTLDEAPFRIPTIQIRTLDYSMLTSSPDERLLFAKNLWSGFQEEGFVKLIHHGFSAGDMKQLLEWNRKFFALEEDEKKATANVPGPSPQRGWSGLGIEKTGTLNELGKTNVTRIAHGELEDLKEHFDIGMVTDTEFPNIWPSDNSLPGFRLWLEDYFDKSQQIALELMRALEIAMGMSSQVLTDRCRGAASELRLNHYPATPIGKLRGGKANRIWPHTDFGIITLLFQDSGGGLEVEDKARLGTFVPVPRDDEAELIINIGDTLERWTNGRLKAGLHRVVLPDGGRECDAEQVLPPRYSVAFFLKASRDASVGPLSHFIAEDQPAQYEDMTALAYQRSRTNVVY</sequence>
<keyword evidence="2" id="KW-0479">Metal-binding</keyword>
<reference evidence="4 5" key="1">
    <citation type="submission" date="2023-01" db="EMBL/GenBank/DDBJ databases">
        <title>Analysis of 21 Apiospora genomes using comparative genomics revels a genus with tremendous synthesis potential of carbohydrate active enzymes and secondary metabolites.</title>
        <authorList>
            <person name="Sorensen T."/>
        </authorList>
    </citation>
    <scope>NUCLEOTIDE SEQUENCE [LARGE SCALE GENOMIC DNA]</scope>
    <source>
        <strain evidence="4 5">CBS 20057</strain>
    </source>
</reference>
<dbReference type="InterPro" id="IPR050231">
    <property type="entry name" value="Iron_ascorbate_oxido_reductase"/>
</dbReference>
<dbReference type="InterPro" id="IPR027443">
    <property type="entry name" value="IPNS-like_sf"/>
</dbReference>
<evidence type="ECO:0000313" key="4">
    <source>
        <dbReference type="EMBL" id="KAK8013392.1"/>
    </source>
</evidence>
<dbReference type="InterPro" id="IPR026992">
    <property type="entry name" value="DIOX_N"/>
</dbReference>
<keyword evidence="2" id="KW-0560">Oxidoreductase</keyword>
<dbReference type="InterPro" id="IPR005123">
    <property type="entry name" value="Oxoglu/Fe-dep_dioxygenase_dom"/>
</dbReference>